<dbReference type="Pfam" id="PF24035">
    <property type="entry name" value="DUF7344"/>
    <property type="match status" value="1"/>
</dbReference>
<evidence type="ECO:0000259" key="1">
    <source>
        <dbReference type="Pfam" id="PF24035"/>
    </source>
</evidence>
<evidence type="ECO:0000313" key="3">
    <source>
        <dbReference type="Proteomes" id="UP001259659"/>
    </source>
</evidence>
<evidence type="ECO:0000313" key="2">
    <source>
        <dbReference type="EMBL" id="MDS0258493.1"/>
    </source>
</evidence>
<gene>
    <name evidence="2" type="ORF">NDI56_03595</name>
</gene>
<dbReference type="InterPro" id="IPR055768">
    <property type="entry name" value="DUF7344"/>
</dbReference>
<comment type="caution">
    <text evidence="2">The sequence shown here is derived from an EMBL/GenBank/DDBJ whole genome shotgun (WGS) entry which is preliminary data.</text>
</comment>
<dbReference type="EMBL" id="JAMQON010000001">
    <property type="protein sequence ID" value="MDS0258493.1"/>
    <property type="molecule type" value="Genomic_DNA"/>
</dbReference>
<name>A0ABU2F891_9EURY</name>
<accession>A0ABU2F891</accession>
<dbReference type="Proteomes" id="UP001259659">
    <property type="component" value="Unassembled WGS sequence"/>
</dbReference>
<reference evidence="2 3" key="1">
    <citation type="submission" date="2022-06" db="EMBL/GenBank/DDBJ databases">
        <title>Haloarcula sp. a new haloarchaeum isolate from saline soil.</title>
        <authorList>
            <person name="Strakova D."/>
            <person name="Galisteo C."/>
            <person name="Sanchez-Porro C."/>
            <person name="Ventosa A."/>
        </authorList>
    </citation>
    <scope>NUCLEOTIDE SEQUENCE [LARGE SCALE GENOMIC DNA]</scope>
    <source>
        <strain evidence="2 3">S1CR25-12</strain>
    </source>
</reference>
<dbReference type="RefSeq" id="WP_310918058.1">
    <property type="nucleotide sequence ID" value="NZ_JAMQON010000001.1"/>
</dbReference>
<keyword evidence="3" id="KW-1185">Reference proteome</keyword>
<organism evidence="2 3">
    <name type="scientific">Haloarcula saliterrae</name>
    <dbReference type="NCBI Taxonomy" id="2950534"/>
    <lineage>
        <taxon>Archaea</taxon>
        <taxon>Methanobacteriati</taxon>
        <taxon>Methanobacteriota</taxon>
        <taxon>Stenosarchaea group</taxon>
        <taxon>Halobacteria</taxon>
        <taxon>Halobacteriales</taxon>
        <taxon>Haloarculaceae</taxon>
        <taxon>Haloarcula</taxon>
    </lineage>
</organism>
<sequence length="112" mass="12330">MVIDDEPVAAPGGPPSERLELLASKRRQTLLEVLSDSAEDVHTLESLATAIAQTEQGTELGARPPRRVCLFLHHVHLPKLDDADIVDYDPQHKLVEYTGDGRIERLLASTGR</sequence>
<protein>
    <recommendedName>
        <fullName evidence="1">DUF7344 domain-containing protein</fullName>
    </recommendedName>
</protein>
<feature type="domain" description="DUF7344" evidence="1">
    <location>
        <begin position="20"/>
        <end position="96"/>
    </location>
</feature>
<proteinExistence type="predicted"/>